<dbReference type="EMBL" id="AP018042">
    <property type="protein sequence ID" value="BAX78645.1"/>
    <property type="molecule type" value="Genomic_DNA"/>
</dbReference>
<organism evidence="1 2">
    <name type="scientific">Labilibaculum antarcticum</name>
    <dbReference type="NCBI Taxonomy" id="1717717"/>
    <lineage>
        <taxon>Bacteria</taxon>
        <taxon>Pseudomonadati</taxon>
        <taxon>Bacteroidota</taxon>
        <taxon>Bacteroidia</taxon>
        <taxon>Marinilabiliales</taxon>
        <taxon>Marinifilaceae</taxon>
        <taxon>Labilibaculum</taxon>
    </lineage>
</organism>
<evidence type="ECO:0000313" key="1">
    <source>
        <dbReference type="EMBL" id="BAX78645.1"/>
    </source>
</evidence>
<sequence>MVDLLHKDECYAIVGACMNVHSQLGSGFLESVYAEALGKEFKKRNIPFVKEKKLELYYDGEKMNKYFKADFICFGSIIVELKSKTILLKIDEQQTINYLKATNYQLGLLINFGERSLKYKRFVNTIEKN</sequence>
<accession>A0A1Y1CE89</accession>
<keyword evidence="1" id="KW-0830">Ubiquinone</keyword>
<keyword evidence="2" id="KW-1185">Reference proteome</keyword>
<dbReference type="NCBIfam" id="TIGR04256">
    <property type="entry name" value="GxxExxY"/>
    <property type="match status" value="1"/>
</dbReference>
<name>A0A1Y1CE89_9BACT</name>
<gene>
    <name evidence="1" type="ORF">ALGA_0250</name>
</gene>
<dbReference type="AlphaFoldDB" id="A0A1Y1CE89"/>
<evidence type="ECO:0000313" key="2">
    <source>
        <dbReference type="Proteomes" id="UP000218267"/>
    </source>
</evidence>
<proteinExistence type="predicted"/>
<protein>
    <submittedName>
        <fullName evidence="1">NADH:ubiquinone oxidoreductase</fullName>
    </submittedName>
</protein>
<reference evidence="1 2" key="1">
    <citation type="journal article" date="2018" name="Mar. Genomics">
        <title>Complete genome sequence of Marinifilaceae bacterium strain SPP2, isolated from the Antarctic marine sediment.</title>
        <authorList>
            <person name="Watanabe M."/>
            <person name="Kojima H."/>
            <person name="Fukui M."/>
        </authorList>
    </citation>
    <scope>NUCLEOTIDE SEQUENCE [LARGE SCALE GENOMIC DNA]</scope>
    <source>
        <strain evidence="1 2">SPP2</strain>
    </source>
</reference>
<reference evidence="2" key="2">
    <citation type="journal article" date="2020" name="Antonie Van Leeuwenhoek">
        <title>Labilibaculum antarcticum sp. nov., a novel facultative anaerobic, psychrotorelant bacterium isolated from marine sediment of Antarctica.</title>
        <authorList>
            <person name="Watanabe M."/>
            <person name="Kojima H."/>
            <person name="Fukui M."/>
        </authorList>
    </citation>
    <scope>NUCLEOTIDE SEQUENCE [LARGE SCALE GENOMIC DNA]</scope>
    <source>
        <strain evidence="2">SPP2</strain>
    </source>
</reference>
<dbReference type="Proteomes" id="UP000218267">
    <property type="component" value="Chromosome"/>
</dbReference>
<dbReference type="RefSeq" id="WP_173803983.1">
    <property type="nucleotide sequence ID" value="NZ_AP018042.1"/>
</dbReference>
<dbReference type="Pfam" id="PF13366">
    <property type="entry name" value="PDDEXK_3"/>
    <property type="match status" value="1"/>
</dbReference>
<dbReference type="InterPro" id="IPR026350">
    <property type="entry name" value="GxxExxY"/>
</dbReference>
<dbReference type="KEGG" id="mbas:ALGA_0250"/>